<evidence type="ECO:0000313" key="3">
    <source>
        <dbReference type="Proteomes" id="UP000007993"/>
    </source>
</evidence>
<name>K5DK78_RHOBT</name>
<dbReference type="EMBL" id="AMCW01000033">
    <property type="protein sequence ID" value="EKK03249.1"/>
    <property type="molecule type" value="Genomic_DNA"/>
</dbReference>
<protein>
    <submittedName>
        <fullName evidence="2">Uncharacterized protein</fullName>
    </submittedName>
</protein>
<sequence length="44" mass="4995">MQPDEVQHSKTIQMAQQRTLAQGGDCERRIGRADERLEQTMGGH</sequence>
<feature type="compositionally biased region" description="Polar residues" evidence="1">
    <location>
        <begin position="9"/>
        <end position="20"/>
    </location>
</feature>
<comment type="caution">
    <text evidence="2">The sequence shown here is derived from an EMBL/GenBank/DDBJ whole genome shotgun (WGS) entry which is preliminary data.</text>
</comment>
<feature type="compositionally biased region" description="Basic and acidic residues" evidence="1">
    <location>
        <begin position="25"/>
        <end position="38"/>
    </location>
</feature>
<dbReference type="PATRIC" id="fig|993517.3.peg.1526"/>
<gene>
    <name evidence="2" type="ORF">RBSH_01398</name>
</gene>
<evidence type="ECO:0000256" key="1">
    <source>
        <dbReference type="SAM" id="MobiDB-lite"/>
    </source>
</evidence>
<reference evidence="2 3" key="1">
    <citation type="journal article" date="2013" name="Mar. Genomics">
        <title>Expression of sulfatases in Rhodopirellula baltica and the diversity of sulfatases in the genus Rhodopirellula.</title>
        <authorList>
            <person name="Wegner C.E."/>
            <person name="Richter-Heitmann T."/>
            <person name="Klindworth A."/>
            <person name="Klockow C."/>
            <person name="Richter M."/>
            <person name="Achstetter T."/>
            <person name="Glockner F.O."/>
            <person name="Harder J."/>
        </authorList>
    </citation>
    <scope>NUCLEOTIDE SEQUENCE [LARGE SCALE GENOMIC DNA]</scope>
    <source>
        <strain evidence="2 3">SH28</strain>
    </source>
</reference>
<accession>K5DK78</accession>
<organism evidence="2 3">
    <name type="scientific">Rhodopirellula baltica SH28</name>
    <dbReference type="NCBI Taxonomy" id="993517"/>
    <lineage>
        <taxon>Bacteria</taxon>
        <taxon>Pseudomonadati</taxon>
        <taxon>Planctomycetota</taxon>
        <taxon>Planctomycetia</taxon>
        <taxon>Pirellulales</taxon>
        <taxon>Pirellulaceae</taxon>
        <taxon>Rhodopirellula</taxon>
    </lineage>
</organism>
<dbReference type="AlphaFoldDB" id="K5DK78"/>
<proteinExistence type="predicted"/>
<evidence type="ECO:0000313" key="2">
    <source>
        <dbReference type="EMBL" id="EKK03249.1"/>
    </source>
</evidence>
<dbReference type="Proteomes" id="UP000007993">
    <property type="component" value="Unassembled WGS sequence"/>
</dbReference>
<feature type="region of interest" description="Disordered" evidence="1">
    <location>
        <begin position="1"/>
        <end position="44"/>
    </location>
</feature>